<evidence type="ECO:0000259" key="1">
    <source>
        <dbReference type="SMART" id="SM00849"/>
    </source>
</evidence>
<sequence length="242" mass="26445">MGSGDAFGSGGRFHTCIYVRSDGSDPTRLLIDCGASSLVAMKRFGVETSAIDTILLSHLHGDHFGGLPFFIMESQYVSGRKKPLVLAGPPGLETRVYEAMEVLYPGSSESPRGFDLEFVELANGTTTEIESLAVTPHAVVHPSGAPSYALRLVLEDKVLAYSGDTEWTDALIQTANEADLFICECNFPEKGVPYHLDYETLMDHRTEIGCRRLVLTHMGEAMLRRIHSLDTEGAEDGKSYVL</sequence>
<dbReference type="Gene3D" id="3.60.15.10">
    <property type="entry name" value="Ribonuclease Z/Hydroxyacylglutathione hydrolase-like"/>
    <property type="match status" value="1"/>
</dbReference>
<feature type="domain" description="Metallo-beta-lactamase" evidence="1">
    <location>
        <begin position="13"/>
        <end position="195"/>
    </location>
</feature>
<accession>A0A6J4QUN6</accession>
<dbReference type="PANTHER" id="PTHR46018:SF7">
    <property type="entry name" value="RIBONUCLEASE Z"/>
    <property type="match status" value="1"/>
</dbReference>
<dbReference type="AlphaFoldDB" id="A0A6J4QUN6"/>
<dbReference type="Pfam" id="PF23023">
    <property type="entry name" value="Anti-Pycsar_Apyc1"/>
    <property type="match status" value="1"/>
</dbReference>
<dbReference type="PANTHER" id="PTHR46018">
    <property type="entry name" value="ZINC PHOSPHODIESTERASE ELAC PROTEIN 1"/>
    <property type="match status" value="1"/>
</dbReference>
<reference evidence="2" key="1">
    <citation type="submission" date="2020-02" db="EMBL/GenBank/DDBJ databases">
        <authorList>
            <person name="Meier V. D."/>
        </authorList>
    </citation>
    <scope>NUCLEOTIDE SEQUENCE</scope>
    <source>
        <strain evidence="2">AVDCRST_MAG78</strain>
    </source>
</reference>
<dbReference type="InterPro" id="IPR001279">
    <property type="entry name" value="Metallo-B-lactamas"/>
</dbReference>
<dbReference type="CDD" id="cd07740">
    <property type="entry name" value="metallo-hydrolase-like_MBL-fold"/>
    <property type="match status" value="1"/>
</dbReference>
<keyword evidence="2" id="KW-0378">Hydrolase</keyword>
<protein>
    <submittedName>
        <fullName evidence="2">Ribonuclease Z</fullName>
        <ecNumber evidence="2">3.1.26.11</ecNumber>
    </submittedName>
</protein>
<evidence type="ECO:0000313" key="2">
    <source>
        <dbReference type="EMBL" id="CAA9446991.1"/>
    </source>
</evidence>
<dbReference type="SMART" id="SM00849">
    <property type="entry name" value="Lactamase_B"/>
    <property type="match status" value="1"/>
</dbReference>
<dbReference type="InterPro" id="IPR036866">
    <property type="entry name" value="RibonucZ/Hydroxyglut_hydro"/>
</dbReference>
<organism evidence="2">
    <name type="scientific">uncultured Rubrobacteraceae bacterium</name>
    <dbReference type="NCBI Taxonomy" id="349277"/>
    <lineage>
        <taxon>Bacteria</taxon>
        <taxon>Bacillati</taxon>
        <taxon>Actinomycetota</taxon>
        <taxon>Rubrobacteria</taxon>
        <taxon>Rubrobacterales</taxon>
        <taxon>Rubrobacteraceae</taxon>
        <taxon>environmental samples</taxon>
    </lineage>
</organism>
<dbReference type="EMBL" id="CADCVB010000194">
    <property type="protein sequence ID" value="CAA9446991.1"/>
    <property type="molecule type" value="Genomic_DNA"/>
</dbReference>
<dbReference type="EC" id="3.1.26.11" evidence="2"/>
<proteinExistence type="predicted"/>
<gene>
    <name evidence="2" type="ORF">AVDCRST_MAG78-2978</name>
</gene>
<name>A0A6J4QUN6_9ACTN</name>
<dbReference type="GO" id="GO:0042781">
    <property type="term" value="F:3'-tRNA processing endoribonuclease activity"/>
    <property type="evidence" value="ECO:0007669"/>
    <property type="project" value="UniProtKB-EC"/>
</dbReference>
<dbReference type="SUPFAM" id="SSF56281">
    <property type="entry name" value="Metallo-hydrolase/oxidoreductase"/>
    <property type="match status" value="1"/>
</dbReference>